<feature type="signal peptide" evidence="1">
    <location>
        <begin position="1"/>
        <end position="20"/>
    </location>
</feature>
<proteinExistence type="predicted"/>
<keyword evidence="3" id="KW-1185">Reference proteome</keyword>
<dbReference type="EMBL" id="CP071517">
    <property type="protein sequence ID" value="QSX76418.1"/>
    <property type="molecule type" value="Genomic_DNA"/>
</dbReference>
<organism evidence="2 3">
    <name type="scientific">Lysobacter arenosi</name>
    <dbReference type="NCBI Taxonomy" id="2795387"/>
    <lineage>
        <taxon>Bacteria</taxon>
        <taxon>Pseudomonadati</taxon>
        <taxon>Pseudomonadota</taxon>
        <taxon>Gammaproteobacteria</taxon>
        <taxon>Lysobacterales</taxon>
        <taxon>Lysobacteraceae</taxon>
        <taxon>Lysobacter</taxon>
    </lineage>
</organism>
<accession>A0ABX7RE33</accession>
<name>A0ABX7RE33_9GAMM</name>
<reference evidence="2 3" key="1">
    <citation type="submission" date="2021-02" db="EMBL/GenBank/DDBJ databases">
        <title>Lysobacter arenosi sp. nov., isolated from soil of gangwondo yeongwol, south Korea.</title>
        <authorList>
            <person name="Kim K.R."/>
            <person name="Kim K.H."/>
            <person name="Jeon C.O."/>
        </authorList>
    </citation>
    <scope>NUCLEOTIDE SEQUENCE [LARGE SCALE GENOMIC DNA]</scope>
    <source>
        <strain evidence="2 3">R7</strain>
    </source>
</reference>
<protein>
    <recommendedName>
        <fullName evidence="4">TonB C-terminal domain-containing protein</fullName>
    </recommendedName>
</protein>
<gene>
    <name evidence="2" type="ORF">HIV01_008075</name>
</gene>
<evidence type="ECO:0000256" key="1">
    <source>
        <dbReference type="SAM" id="SignalP"/>
    </source>
</evidence>
<dbReference type="RefSeq" id="WP_200609462.1">
    <property type="nucleotide sequence ID" value="NZ_CP071517.1"/>
</dbReference>
<sequence length="184" mass="19377">MPTRALPVLIALLATGCATAPLPASVEVASHSGQVGMRDISAVIAPTTRMQLADNESFLMPLDDSANATPAYPDALLAQRLPAQIVCMRVSVDRDGAVTSSAPMVKMPECPGPELVNAAFFGAAAKAVAGWRFDPALRCVFPDAKTRENTIASCGGFQAIPEAVSLTYRFVFEQKDGRGSVRVL</sequence>
<feature type="chain" id="PRO_5046091387" description="TonB C-terminal domain-containing protein" evidence="1">
    <location>
        <begin position="21"/>
        <end position="184"/>
    </location>
</feature>
<dbReference type="Gene3D" id="3.30.1150.10">
    <property type="match status" value="1"/>
</dbReference>
<evidence type="ECO:0000313" key="3">
    <source>
        <dbReference type="Proteomes" id="UP000663400"/>
    </source>
</evidence>
<evidence type="ECO:0000313" key="2">
    <source>
        <dbReference type="EMBL" id="QSX76418.1"/>
    </source>
</evidence>
<dbReference type="PROSITE" id="PS51257">
    <property type="entry name" value="PROKAR_LIPOPROTEIN"/>
    <property type="match status" value="1"/>
</dbReference>
<evidence type="ECO:0008006" key="4">
    <source>
        <dbReference type="Google" id="ProtNLM"/>
    </source>
</evidence>
<keyword evidence="1" id="KW-0732">Signal</keyword>
<dbReference type="Proteomes" id="UP000663400">
    <property type="component" value="Chromosome"/>
</dbReference>